<evidence type="ECO:0000313" key="1">
    <source>
        <dbReference type="EMBL" id="CAK5018961.1"/>
    </source>
</evidence>
<accession>A0ACB0XVH6</accession>
<dbReference type="EMBL" id="CAVMJV010000003">
    <property type="protein sequence ID" value="CAK5018961.1"/>
    <property type="molecule type" value="Genomic_DNA"/>
</dbReference>
<keyword evidence="2" id="KW-1185">Reference proteome</keyword>
<gene>
    <name evidence="1" type="ORF">MENTE1834_LOCUS4001</name>
</gene>
<sequence length="153" mass="18680">MEFKKIFELFFDELIENKIILKNNEEEIIENKRLEIIEEKFKKYREEIEKIEGREGKNLEEKEEKIKEKLENIYRQLDIEFLLVEKLKIIIENKSKEGGGGIFVSKLKSLQEKNFRVKSENEFFKVKKRMRELFGEYLFSELEIRYSLLFRLG</sequence>
<evidence type="ECO:0000313" key="2">
    <source>
        <dbReference type="Proteomes" id="UP001497535"/>
    </source>
</evidence>
<dbReference type="Proteomes" id="UP001497535">
    <property type="component" value="Unassembled WGS sequence"/>
</dbReference>
<organism evidence="1 2">
    <name type="scientific">Meloidogyne enterolobii</name>
    <name type="common">Root-knot nematode worm</name>
    <name type="synonym">Meloidogyne mayaguensis</name>
    <dbReference type="NCBI Taxonomy" id="390850"/>
    <lineage>
        <taxon>Eukaryota</taxon>
        <taxon>Metazoa</taxon>
        <taxon>Ecdysozoa</taxon>
        <taxon>Nematoda</taxon>
        <taxon>Chromadorea</taxon>
        <taxon>Rhabditida</taxon>
        <taxon>Tylenchina</taxon>
        <taxon>Tylenchomorpha</taxon>
        <taxon>Tylenchoidea</taxon>
        <taxon>Meloidogynidae</taxon>
        <taxon>Meloidogyninae</taxon>
        <taxon>Meloidogyne</taxon>
    </lineage>
</organism>
<protein>
    <submittedName>
        <fullName evidence="1">Uncharacterized protein</fullName>
    </submittedName>
</protein>
<comment type="caution">
    <text evidence="1">The sequence shown here is derived from an EMBL/GenBank/DDBJ whole genome shotgun (WGS) entry which is preliminary data.</text>
</comment>
<reference evidence="1" key="1">
    <citation type="submission" date="2023-11" db="EMBL/GenBank/DDBJ databases">
        <authorList>
            <person name="Poullet M."/>
        </authorList>
    </citation>
    <scope>NUCLEOTIDE SEQUENCE</scope>
    <source>
        <strain evidence="1">E1834</strain>
    </source>
</reference>
<proteinExistence type="predicted"/>
<name>A0ACB0XVH6_MELEN</name>